<dbReference type="GO" id="GO:0005743">
    <property type="term" value="C:mitochondrial inner membrane"/>
    <property type="evidence" value="ECO:0007669"/>
    <property type="project" value="UniProtKB-SubCell"/>
</dbReference>
<protein>
    <recommendedName>
        <fullName evidence="3">Cytochrome c oxidase assembly protein COX20, mitochondrial</fullName>
    </recommendedName>
</protein>
<gene>
    <name evidence="9" type="ORF">LAESUDRAFT_735510</name>
</gene>
<dbReference type="AlphaFoldDB" id="A0A165FNI5"/>
<dbReference type="GeneID" id="63827623"/>
<accession>A0A165FNI5</accession>
<evidence type="ECO:0000256" key="4">
    <source>
        <dbReference type="ARBA" id="ARBA00022692"/>
    </source>
</evidence>
<dbReference type="PANTHER" id="PTHR31586:SF1">
    <property type="entry name" value="CYTOCHROME C OXIDASE ASSEMBLY PROTEIN COX20, MITOCHONDRIAL"/>
    <property type="match status" value="1"/>
</dbReference>
<comment type="similarity">
    <text evidence="2">Belongs to the COX20 family.</text>
</comment>
<keyword evidence="8" id="KW-0472">Membrane</keyword>
<dbReference type="OrthoDB" id="14603at2759"/>
<dbReference type="PANTHER" id="PTHR31586">
    <property type="entry name" value="CYTOCHROME C OXIDASE PROTEIN 20"/>
    <property type="match status" value="1"/>
</dbReference>
<proteinExistence type="inferred from homology"/>
<keyword evidence="4" id="KW-0812">Transmembrane</keyword>
<dbReference type="Proteomes" id="UP000076871">
    <property type="component" value="Unassembled WGS sequence"/>
</dbReference>
<keyword evidence="5" id="KW-0999">Mitochondrion inner membrane</keyword>
<keyword evidence="10" id="KW-1185">Reference proteome</keyword>
<dbReference type="RefSeq" id="XP_040766975.1">
    <property type="nucleotide sequence ID" value="XM_040910594.1"/>
</dbReference>
<dbReference type="Pfam" id="PF12597">
    <property type="entry name" value="Cox20"/>
    <property type="match status" value="1"/>
</dbReference>
<evidence type="ECO:0000256" key="3">
    <source>
        <dbReference type="ARBA" id="ARBA00017689"/>
    </source>
</evidence>
<dbReference type="STRING" id="1314785.A0A165FNI5"/>
<name>A0A165FNI5_9APHY</name>
<keyword evidence="7" id="KW-0496">Mitochondrion</keyword>
<reference evidence="9 10" key="1">
    <citation type="journal article" date="2016" name="Mol. Biol. Evol.">
        <title>Comparative Genomics of Early-Diverging Mushroom-Forming Fungi Provides Insights into the Origins of Lignocellulose Decay Capabilities.</title>
        <authorList>
            <person name="Nagy L.G."/>
            <person name="Riley R."/>
            <person name="Tritt A."/>
            <person name="Adam C."/>
            <person name="Daum C."/>
            <person name="Floudas D."/>
            <person name="Sun H."/>
            <person name="Yadav J.S."/>
            <person name="Pangilinan J."/>
            <person name="Larsson K.H."/>
            <person name="Matsuura K."/>
            <person name="Barry K."/>
            <person name="Labutti K."/>
            <person name="Kuo R."/>
            <person name="Ohm R.A."/>
            <person name="Bhattacharya S.S."/>
            <person name="Shirouzu T."/>
            <person name="Yoshinaga Y."/>
            <person name="Martin F.M."/>
            <person name="Grigoriev I.V."/>
            <person name="Hibbett D.S."/>
        </authorList>
    </citation>
    <scope>NUCLEOTIDE SEQUENCE [LARGE SCALE GENOMIC DNA]</scope>
    <source>
        <strain evidence="9 10">93-53</strain>
    </source>
</reference>
<evidence type="ECO:0000313" key="9">
    <source>
        <dbReference type="EMBL" id="KZT09235.1"/>
    </source>
</evidence>
<dbReference type="EMBL" id="KV427612">
    <property type="protein sequence ID" value="KZT09235.1"/>
    <property type="molecule type" value="Genomic_DNA"/>
</dbReference>
<dbReference type="InterPro" id="IPR022533">
    <property type="entry name" value="Cox20"/>
</dbReference>
<comment type="subcellular location">
    <subcellularLocation>
        <location evidence="1">Mitochondrion inner membrane</location>
    </subcellularLocation>
</comment>
<sequence>MVFPDTPAPESESGPRSSKRIVYQTETTGSYWGDVKEAVKRVGEIPCARSSLLSGIASGVGVGVIRGLSAGPFVASNWAVGTFVVISLGTWTVCQKSLHEERRRIQQVVEQIPKRYAKEETSASTSQEGSRS</sequence>
<evidence type="ECO:0000256" key="8">
    <source>
        <dbReference type="ARBA" id="ARBA00023136"/>
    </source>
</evidence>
<evidence type="ECO:0000256" key="2">
    <source>
        <dbReference type="ARBA" id="ARBA00009575"/>
    </source>
</evidence>
<organism evidence="9 10">
    <name type="scientific">Laetiporus sulphureus 93-53</name>
    <dbReference type="NCBI Taxonomy" id="1314785"/>
    <lineage>
        <taxon>Eukaryota</taxon>
        <taxon>Fungi</taxon>
        <taxon>Dikarya</taxon>
        <taxon>Basidiomycota</taxon>
        <taxon>Agaricomycotina</taxon>
        <taxon>Agaricomycetes</taxon>
        <taxon>Polyporales</taxon>
        <taxon>Laetiporus</taxon>
    </lineage>
</organism>
<keyword evidence="6" id="KW-1133">Transmembrane helix</keyword>
<evidence type="ECO:0000256" key="7">
    <source>
        <dbReference type="ARBA" id="ARBA00023128"/>
    </source>
</evidence>
<evidence type="ECO:0000256" key="6">
    <source>
        <dbReference type="ARBA" id="ARBA00022989"/>
    </source>
</evidence>
<dbReference type="GO" id="GO:0033617">
    <property type="term" value="P:mitochondrial respiratory chain complex IV assembly"/>
    <property type="evidence" value="ECO:0007669"/>
    <property type="project" value="InterPro"/>
</dbReference>
<dbReference type="FunCoup" id="A0A165FNI5">
    <property type="interactions" value="156"/>
</dbReference>
<evidence type="ECO:0000256" key="5">
    <source>
        <dbReference type="ARBA" id="ARBA00022792"/>
    </source>
</evidence>
<dbReference type="InParanoid" id="A0A165FNI5"/>
<evidence type="ECO:0000313" key="10">
    <source>
        <dbReference type="Proteomes" id="UP000076871"/>
    </source>
</evidence>
<evidence type="ECO:0000256" key="1">
    <source>
        <dbReference type="ARBA" id="ARBA00004273"/>
    </source>
</evidence>